<feature type="compositionally biased region" description="Low complexity" evidence="1">
    <location>
        <begin position="277"/>
        <end position="293"/>
    </location>
</feature>
<feature type="compositionally biased region" description="Basic residues" evidence="1">
    <location>
        <begin position="235"/>
        <end position="247"/>
    </location>
</feature>
<feature type="compositionally biased region" description="Basic and acidic residues" evidence="1">
    <location>
        <begin position="59"/>
        <end position="70"/>
    </location>
</feature>
<sequence length="321" mass="34390">MRWAGRNLGRTAHTNTHTHTHRQLKRDAAGMHPKCGAVPIRIAARRRPRKAAPCRRGREKTAKGGDEAGARRRARFSETPQAAGPSWHNGGGGWGARPRRGGGTAAAARGLKQTDTNAPAAKGFAASWYKRTLRAAHAPRHTEKMHALLLATPSRARSRPGSLGRAARCPANRRALEGASVRARSRAPHGTGTAEATVRLDQQRGGLRQAGVQPGARESIRAQTNPCRPQIGARARPRRCGRAPRARRAADGSLCGPGRRAPSAPRAKGLKSGRTVAAAPERGRGAAAQGNAQFQMRQPRARTRLHQLRVRPRGLAEQCGV</sequence>
<gene>
    <name evidence="2" type="ORF">Rsub_00133</name>
</gene>
<reference evidence="2 3" key="1">
    <citation type="journal article" date="2018" name="Sci. Rep.">
        <title>Raphidocelis subcapitata (=Pseudokirchneriella subcapitata) provides an insight into genome evolution and environmental adaptations in the Sphaeropleales.</title>
        <authorList>
            <person name="Suzuki S."/>
            <person name="Yamaguchi H."/>
            <person name="Nakajima N."/>
            <person name="Kawachi M."/>
        </authorList>
    </citation>
    <scope>NUCLEOTIDE SEQUENCE [LARGE SCALE GENOMIC DNA]</scope>
    <source>
        <strain evidence="2 3">NIES-35</strain>
    </source>
</reference>
<feature type="region of interest" description="Disordered" evidence="1">
    <location>
        <begin position="1"/>
        <end position="118"/>
    </location>
</feature>
<dbReference type="AlphaFoldDB" id="A0A2V0NM14"/>
<evidence type="ECO:0000313" key="2">
    <source>
        <dbReference type="EMBL" id="GBF87422.1"/>
    </source>
</evidence>
<organism evidence="2 3">
    <name type="scientific">Raphidocelis subcapitata</name>
    <dbReference type="NCBI Taxonomy" id="307507"/>
    <lineage>
        <taxon>Eukaryota</taxon>
        <taxon>Viridiplantae</taxon>
        <taxon>Chlorophyta</taxon>
        <taxon>core chlorophytes</taxon>
        <taxon>Chlorophyceae</taxon>
        <taxon>CS clade</taxon>
        <taxon>Sphaeropleales</taxon>
        <taxon>Selenastraceae</taxon>
        <taxon>Raphidocelis</taxon>
    </lineage>
</organism>
<evidence type="ECO:0000313" key="3">
    <source>
        <dbReference type="Proteomes" id="UP000247498"/>
    </source>
</evidence>
<dbReference type="Proteomes" id="UP000247498">
    <property type="component" value="Unassembled WGS sequence"/>
</dbReference>
<accession>A0A2V0NM14</accession>
<feature type="compositionally biased region" description="Basic residues" evidence="1">
    <location>
        <begin position="43"/>
        <end position="58"/>
    </location>
</feature>
<evidence type="ECO:0000256" key="1">
    <source>
        <dbReference type="SAM" id="MobiDB-lite"/>
    </source>
</evidence>
<proteinExistence type="predicted"/>
<feature type="region of interest" description="Disordered" evidence="1">
    <location>
        <begin position="155"/>
        <end position="298"/>
    </location>
</feature>
<comment type="caution">
    <text evidence="2">The sequence shown here is derived from an EMBL/GenBank/DDBJ whole genome shotgun (WGS) entry which is preliminary data.</text>
</comment>
<name>A0A2V0NM14_9CHLO</name>
<dbReference type="EMBL" id="BDRX01000001">
    <property type="protein sequence ID" value="GBF87422.1"/>
    <property type="molecule type" value="Genomic_DNA"/>
</dbReference>
<dbReference type="InParanoid" id="A0A2V0NM14"/>
<protein>
    <submittedName>
        <fullName evidence="2">Uncharacterized protein</fullName>
    </submittedName>
</protein>
<keyword evidence="3" id="KW-1185">Reference proteome</keyword>